<reference evidence="2 3" key="1">
    <citation type="submission" date="2016-07" db="EMBL/GenBank/DDBJ databases">
        <title>Pervasive Adenine N6-methylation of Active Genes in Fungi.</title>
        <authorList>
            <consortium name="DOE Joint Genome Institute"/>
            <person name="Mondo S.J."/>
            <person name="Dannebaum R.O."/>
            <person name="Kuo R.C."/>
            <person name="Labutti K."/>
            <person name="Haridas S."/>
            <person name="Kuo A."/>
            <person name="Salamov A."/>
            <person name="Ahrendt S.R."/>
            <person name="Lipzen A."/>
            <person name="Sullivan W."/>
            <person name="Andreopoulos W.B."/>
            <person name="Clum A."/>
            <person name="Lindquist E."/>
            <person name="Daum C."/>
            <person name="Ramamoorthy G.K."/>
            <person name="Gryganskyi A."/>
            <person name="Culley D."/>
            <person name="Magnuson J.K."/>
            <person name="James T.Y."/>
            <person name="O'Malley M.A."/>
            <person name="Stajich J.E."/>
            <person name="Spatafora J.W."/>
            <person name="Visel A."/>
            <person name="Grigoriev I.V."/>
        </authorList>
    </citation>
    <scope>NUCLEOTIDE SEQUENCE [LARGE SCALE GENOMIC DNA]</scope>
    <source>
        <strain evidence="2 3">PL171</strain>
    </source>
</reference>
<protein>
    <submittedName>
        <fullName evidence="2">Uncharacterized protein</fullName>
    </submittedName>
</protein>
<feature type="region of interest" description="Disordered" evidence="1">
    <location>
        <begin position="594"/>
        <end position="637"/>
    </location>
</feature>
<evidence type="ECO:0000256" key="1">
    <source>
        <dbReference type="SAM" id="MobiDB-lite"/>
    </source>
</evidence>
<comment type="caution">
    <text evidence="2">The sequence shown here is derived from an EMBL/GenBank/DDBJ whole genome shotgun (WGS) entry which is preliminary data.</text>
</comment>
<dbReference type="EMBL" id="MCFL01000002">
    <property type="protein sequence ID" value="ORZ40945.1"/>
    <property type="molecule type" value="Genomic_DNA"/>
</dbReference>
<feature type="compositionally biased region" description="Acidic residues" evidence="1">
    <location>
        <begin position="824"/>
        <end position="845"/>
    </location>
</feature>
<keyword evidence="3" id="KW-1185">Reference proteome</keyword>
<feature type="compositionally biased region" description="Low complexity" evidence="1">
    <location>
        <begin position="604"/>
        <end position="619"/>
    </location>
</feature>
<proteinExistence type="predicted"/>
<feature type="region of interest" description="Disordered" evidence="1">
    <location>
        <begin position="427"/>
        <end position="471"/>
    </location>
</feature>
<feature type="region of interest" description="Disordered" evidence="1">
    <location>
        <begin position="804"/>
        <end position="861"/>
    </location>
</feature>
<organism evidence="2 3">
    <name type="scientific">Catenaria anguillulae PL171</name>
    <dbReference type="NCBI Taxonomy" id="765915"/>
    <lineage>
        <taxon>Eukaryota</taxon>
        <taxon>Fungi</taxon>
        <taxon>Fungi incertae sedis</taxon>
        <taxon>Blastocladiomycota</taxon>
        <taxon>Blastocladiomycetes</taxon>
        <taxon>Blastocladiales</taxon>
        <taxon>Catenariaceae</taxon>
        <taxon>Catenaria</taxon>
    </lineage>
</organism>
<dbReference type="AlphaFoldDB" id="A0A1Y2I255"/>
<accession>A0A1Y2I255</accession>
<feature type="compositionally biased region" description="Pro residues" evidence="1">
    <location>
        <begin position="456"/>
        <end position="465"/>
    </location>
</feature>
<dbReference type="Proteomes" id="UP000193411">
    <property type="component" value="Unassembled WGS sequence"/>
</dbReference>
<feature type="region of interest" description="Disordered" evidence="1">
    <location>
        <begin position="488"/>
        <end position="507"/>
    </location>
</feature>
<feature type="compositionally biased region" description="Polar residues" evidence="1">
    <location>
        <begin position="430"/>
        <end position="444"/>
    </location>
</feature>
<name>A0A1Y2I255_9FUNG</name>
<evidence type="ECO:0000313" key="2">
    <source>
        <dbReference type="EMBL" id="ORZ40945.1"/>
    </source>
</evidence>
<sequence>MPGAPIVAPMGPIPTPASMAAAVSVGMLPLAVPPSDSQMRFEARRKRRARFERIYAEDQADVEGLAGRMRLLWSEYASSVLERHFIQSPQSLVVALFSTLATEHAAKAILNPTSRSGRRTPTKSATLAQLVTILRNSDVPRELLVPPVSTRPTSHDSVTVPRLLAQDPAKSHALASAQHLLTHHLAAACSQLFTKLQNMHCLPLLRSLLARPRDKVPAFLIACPPEVEEMAKAKLLGREFSRDSVHFDADDRPAHHQRTRSLASVGTAADADSAVGSSLELMLSLQSGIPLSILPDWFNDPRATPLDRLAALLRRELAASTSNVLESLMSAGLSHVRAQNLYDMVLRAVRLFAYMSHINPHLRWTWTEFQGGMFDDDSMEMVNVLPVSVSLHTPLKVLFSVSPGIVIDNPSEPRPQVLVPERVFAIPKSAPSSRPGTPRLSSPSPKMRAPSMLMPSPVPPMPSPRSRPKVTPLKLGDLAGTHADLQSRLWSGTPLPTPSPTRAMSRQMTPPGYNSIKSPTDSHMLVPPTPMFATSICHSPFMSSPHSTWGQMEPIVSPTLASATMRSRHSISETNIAGLVAPRAVRLSQLLPPNLDVTRPPAPLSASASPNPSSSHNASTFQSPQAPVPRTIASPAGGAPLGMSPAMASLLAPIVPAASPSSSFGISPMNGPRDLPLGGNNAPPNNTTLASARLLEAALMAADVVRARTPSASRANSVNVTPIVSPDRAQPPLPLTPFPALSQQQQQQPLPLLPFPADDGRPVGEQMRKWLSATESTLIGRQLSTLPRTNSVANVLHSSRIEVAQQEAKPKRKRKSATFLLNDDGSDAEQEHEYEEDLGQDDGEEGALAFRDQNAAQAAST</sequence>
<evidence type="ECO:0000313" key="3">
    <source>
        <dbReference type="Proteomes" id="UP000193411"/>
    </source>
</evidence>
<gene>
    <name evidence="2" type="ORF">BCR44DRAFT_1424091</name>
</gene>
<dbReference type="OrthoDB" id="5600560at2759"/>